<dbReference type="SUPFAM" id="SSF54928">
    <property type="entry name" value="RNA-binding domain, RBD"/>
    <property type="match status" value="1"/>
</dbReference>
<evidence type="ECO:0000313" key="3">
    <source>
        <dbReference type="Proteomes" id="UP001174694"/>
    </source>
</evidence>
<sequence length="448" mass="49494">MDPPFTPVRPSDGDPETPSSPATVANGRDKIFPTTPPTIMYNGGYNNAIDITPTNHGLYIPPRGPPSINTPAFQGQGIRRSFFSPRTEYSMARSEPETEPPKTPRGSISLGQMTNPWSPQGPATYDGTRWVPINLPKPHTLLPQEPAAVYRDEYLTQDLALRSRTLDIEDPLARLSLGNTSIDTPEPPQPAQAASGIFRPMESLNRHVGERRPSQETVILSGHSLDTLAVRTHRGVLNALLGFSPKYRGDTSLLRNRSADIPESHNCSLFVMGLPPDTTIHALLSQIRNVGRIYATHINRPEPDRGHFTCAAKIIFFEREAAQRFYARCQERGFALPGSGGGGGQGPRVVWNRIRTAQQDGPKHKSRVLIIAGDRRFVNTAALTAYFRTKLDFQIDEVLTLADMGGRAVVEFRFGSYRCQAEAAKMALAREYSETVKVYYGEDPCAFP</sequence>
<protein>
    <recommendedName>
        <fullName evidence="4">RRM domain-containing protein</fullName>
    </recommendedName>
</protein>
<evidence type="ECO:0000256" key="1">
    <source>
        <dbReference type="SAM" id="MobiDB-lite"/>
    </source>
</evidence>
<proteinExistence type="predicted"/>
<evidence type="ECO:0008006" key="4">
    <source>
        <dbReference type="Google" id="ProtNLM"/>
    </source>
</evidence>
<accession>A0AA38VHI4</accession>
<dbReference type="InterPro" id="IPR035979">
    <property type="entry name" value="RBD_domain_sf"/>
</dbReference>
<keyword evidence="3" id="KW-1185">Reference proteome</keyword>
<feature type="compositionally biased region" description="Polar residues" evidence="1">
    <location>
        <begin position="109"/>
        <end position="118"/>
    </location>
</feature>
<organism evidence="2 3">
    <name type="scientific">Pleurostoma richardsiae</name>
    <dbReference type="NCBI Taxonomy" id="41990"/>
    <lineage>
        <taxon>Eukaryota</taxon>
        <taxon>Fungi</taxon>
        <taxon>Dikarya</taxon>
        <taxon>Ascomycota</taxon>
        <taxon>Pezizomycotina</taxon>
        <taxon>Sordariomycetes</taxon>
        <taxon>Sordariomycetidae</taxon>
        <taxon>Calosphaeriales</taxon>
        <taxon>Pleurostomataceae</taxon>
        <taxon>Pleurostoma</taxon>
    </lineage>
</organism>
<dbReference type="EMBL" id="JANBVO010000020">
    <property type="protein sequence ID" value="KAJ9143125.1"/>
    <property type="molecule type" value="Genomic_DNA"/>
</dbReference>
<reference evidence="2" key="1">
    <citation type="submission" date="2022-07" db="EMBL/GenBank/DDBJ databases">
        <title>Fungi with potential for degradation of polypropylene.</title>
        <authorList>
            <person name="Gostincar C."/>
        </authorList>
    </citation>
    <scope>NUCLEOTIDE SEQUENCE</scope>
    <source>
        <strain evidence="2">EXF-13308</strain>
    </source>
</reference>
<gene>
    <name evidence="2" type="ORF">NKR23_g6707</name>
</gene>
<dbReference type="Proteomes" id="UP001174694">
    <property type="component" value="Unassembled WGS sequence"/>
</dbReference>
<dbReference type="AlphaFoldDB" id="A0AA38VHI4"/>
<evidence type="ECO:0000313" key="2">
    <source>
        <dbReference type="EMBL" id="KAJ9143125.1"/>
    </source>
</evidence>
<feature type="region of interest" description="Disordered" evidence="1">
    <location>
        <begin position="89"/>
        <end position="121"/>
    </location>
</feature>
<comment type="caution">
    <text evidence="2">The sequence shown here is derived from an EMBL/GenBank/DDBJ whole genome shotgun (WGS) entry which is preliminary data.</text>
</comment>
<name>A0AA38VHI4_9PEZI</name>
<dbReference type="GO" id="GO:0003676">
    <property type="term" value="F:nucleic acid binding"/>
    <property type="evidence" value="ECO:0007669"/>
    <property type="project" value="InterPro"/>
</dbReference>
<feature type="region of interest" description="Disordered" evidence="1">
    <location>
        <begin position="1"/>
        <end position="32"/>
    </location>
</feature>